<reference evidence="2 3" key="1">
    <citation type="submission" date="2017-09" db="EMBL/GenBank/DDBJ databases">
        <authorList>
            <person name="Ehlers B."/>
            <person name="Leendertz F.H."/>
        </authorList>
    </citation>
    <scope>NUCLEOTIDE SEQUENCE [LARGE SCALE GENOMIC DNA]</scope>
    <source>
        <strain evidence="2 3">DSM 18289</strain>
    </source>
</reference>
<dbReference type="AlphaFoldDB" id="A0A285PCE9"/>
<proteinExistence type="predicted"/>
<evidence type="ECO:0000256" key="1">
    <source>
        <dbReference type="SAM" id="MobiDB-lite"/>
    </source>
</evidence>
<dbReference type="EMBL" id="OBEL01000002">
    <property type="protein sequence ID" value="SNZ19420.1"/>
    <property type="molecule type" value="Genomic_DNA"/>
</dbReference>
<feature type="region of interest" description="Disordered" evidence="1">
    <location>
        <begin position="70"/>
        <end position="99"/>
    </location>
</feature>
<dbReference type="Proteomes" id="UP000219439">
    <property type="component" value="Unassembled WGS sequence"/>
</dbReference>
<evidence type="ECO:0000313" key="2">
    <source>
        <dbReference type="EMBL" id="SNZ19420.1"/>
    </source>
</evidence>
<evidence type="ECO:0000313" key="3">
    <source>
        <dbReference type="Proteomes" id="UP000219439"/>
    </source>
</evidence>
<accession>A0A285PCE9</accession>
<organism evidence="2 3">
    <name type="scientific">Cohaesibacter gelatinilyticus</name>
    <dbReference type="NCBI Taxonomy" id="372072"/>
    <lineage>
        <taxon>Bacteria</taxon>
        <taxon>Pseudomonadati</taxon>
        <taxon>Pseudomonadota</taxon>
        <taxon>Alphaproteobacteria</taxon>
        <taxon>Hyphomicrobiales</taxon>
        <taxon>Cohaesibacteraceae</taxon>
    </lineage>
</organism>
<keyword evidence="3" id="KW-1185">Reference proteome</keyword>
<protein>
    <submittedName>
        <fullName evidence="2">Uncharacterized protein</fullName>
    </submittedName>
</protein>
<name>A0A285PCE9_9HYPH</name>
<gene>
    <name evidence="2" type="ORF">SAMN06265368_2505</name>
</gene>
<sequence length="254" mass="27657">MRLPVILSASPIGLFFVFSRCFLSRLFLASARASEGRFALAYRPSQKEGFPFADPFPLPIFRGKRIRRKHGFSPGADKRPQLDCAPSEADAQASSSRERKRAKATSLLQNVSCSTSELRCIISGCSGGIRTRDLAVNNRCSSAGIRPNQFQTFKSGDKVLMRHKPGAPRSLISAFLVHDVVSSAFALCQIWQGRAGDKREGMVLDVPFGPKPVGAKLAQTFERTPRGELNPLNIRFGGGNVIPSAFACLLSCLV</sequence>